<comment type="similarity">
    <text evidence="2">Belongs to the glycosyl hydrolase 3 family.</text>
</comment>
<dbReference type="EC" id="3.2.1.52" evidence="3"/>
<dbReference type="GO" id="GO:0005975">
    <property type="term" value="P:carbohydrate metabolic process"/>
    <property type="evidence" value="ECO:0007669"/>
    <property type="project" value="InterPro"/>
</dbReference>
<accession>A0A941D886</accession>
<evidence type="ECO:0000256" key="4">
    <source>
        <dbReference type="ARBA" id="ARBA00022801"/>
    </source>
</evidence>
<evidence type="ECO:0000256" key="2">
    <source>
        <dbReference type="ARBA" id="ARBA00005336"/>
    </source>
</evidence>
<dbReference type="AlphaFoldDB" id="A0A941D886"/>
<feature type="compositionally biased region" description="Low complexity" evidence="6">
    <location>
        <begin position="1"/>
        <end position="20"/>
    </location>
</feature>
<dbReference type="GO" id="GO:0009254">
    <property type="term" value="P:peptidoglycan turnover"/>
    <property type="evidence" value="ECO:0007669"/>
    <property type="project" value="TreeGrafter"/>
</dbReference>
<comment type="catalytic activity">
    <reaction evidence="1">
        <text>Hydrolysis of terminal non-reducing N-acetyl-D-hexosamine residues in N-acetyl-beta-D-hexosaminides.</text>
        <dbReference type="EC" id="3.2.1.52"/>
    </reaction>
</comment>
<feature type="region of interest" description="Disordered" evidence="6">
    <location>
        <begin position="45"/>
        <end position="74"/>
    </location>
</feature>
<dbReference type="PROSITE" id="PS00775">
    <property type="entry name" value="GLYCOSYL_HYDROL_F3"/>
    <property type="match status" value="1"/>
</dbReference>
<dbReference type="InterPro" id="IPR017853">
    <property type="entry name" value="GH"/>
</dbReference>
<dbReference type="Proteomes" id="UP000677016">
    <property type="component" value="Unassembled WGS sequence"/>
</dbReference>
<dbReference type="GO" id="GO:0004563">
    <property type="term" value="F:beta-N-acetylhexosaminidase activity"/>
    <property type="evidence" value="ECO:0007669"/>
    <property type="project" value="UniProtKB-EC"/>
</dbReference>
<evidence type="ECO:0000256" key="5">
    <source>
        <dbReference type="ARBA" id="ARBA00023295"/>
    </source>
</evidence>
<keyword evidence="5" id="KW-0326">Glycosidase</keyword>
<keyword evidence="9" id="KW-1185">Reference proteome</keyword>
<dbReference type="InterPro" id="IPR050226">
    <property type="entry name" value="NagZ_Beta-hexosaminidase"/>
</dbReference>
<evidence type="ECO:0000313" key="9">
    <source>
        <dbReference type="Proteomes" id="UP000677016"/>
    </source>
</evidence>
<dbReference type="InterPro" id="IPR019800">
    <property type="entry name" value="Glyco_hydro_3_AS"/>
</dbReference>
<gene>
    <name evidence="8" type="ORF">KC207_10085</name>
</gene>
<dbReference type="PANTHER" id="PTHR30480">
    <property type="entry name" value="BETA-HEXOSAMINIDASE-RELATED"/>
    <property type="match status" value="1"/>
</dbReference>
<evidence type="ECO:0000256" key="6">
    <source>
        <dbReference type="SAM" id="MobiDB-lite"/>
    </source>
</evidence>
<organism evidence="8 9">
    <name type="scientific">Phycicoccus avicenniae</name>
    <dbReference type="NCBI Taxonomy" id="2828860"/>
    <lineage>
        <taxon>Bacteria</taxon>
        <taxon>Bacillati</taxon>
        <taxon>Actinomycetota</taxon>
        <taxon>Actinomycetes</taxon>
        <taxon>Micrococcales</taxon>
        <taxon>Intrasporangiaceae</taxon>
        <taxon>Phycicoccus</taxon>
    </lineage>
</organism>
<feature type="domain" description="Glycoside hydrolase family 3 N-terminal" evidence="7">
    <location>
        <begin position="84"/>
        <end position="408"/>
    </location>
</feature>
<name>A0A941D886_9MICO</name>
<evidence type="ECO:0000313" key="8">
    <source>
        <dbReference type="EMBL" id="MBR7743638.1"/>
    </source>
</evidence>
<dbReference type="InterPro" id="IPR036962">
    <property type="entry name" value="Glyco_hydro_3_N_sf"/>
</dbReference>
<feature type="compositionally biased region" description="Low complexity" evidence="6">
    <location>
        <begin position="48"/>
        <end position="65"/>
    </location>
</feature>
<dbReference type="SUPFAM" id="SSF51445">
    <property type="entry name" value="(Trans)glycosidases"/>
    <property type="match status" value="1"/>
</dbReference>
<comment type="caution">
    <text evidence="8">The sequence shown here is derived from an EMBL/GenBank/DDBJ whole genome shotgun (WGS) entry which is preliminary data.</text>
</comment>
<protein>
    <recommendedName>
        <fullName evidence="3">beta-N-acetylhexosaminidase</fullName>
        <ecNumber evidence="3">3.2.1.52</ecNumber>
    </recommendedName>
</protein>
<sequence length="421" mass="43564">MRVRCSPCRSRSVGPVTARRTPTRSRRAALALTGALAVTLAGCSDGEPSAAPTTSSAPAPSTTSPSPTPTPTCVETTTEALTEDQRLGQLLMVALDTNAPEDSLDDEVTEQHVGNMLFLGGWEGADKVSSASEHLEGLVSEDSTGDVGMLVAADQEGGIVHQLRGSGFTRPPAAVDQATLSPAELTEAATGWAEELAAVGVNVNLAPVVDTVPAELGTGNGPVGQYGREYGNTPEEVERSANAFIEGMLDGGVQATVKHFPGLGRITNNTDFAADGITDDTTTADDPYLEPFASGVEAGANLVMVGSAEYTRIDEGVPAMFSERIVTDVLRGDLGYDGVVITDDVNAESVRSVPPGERAVRVLGAGGDIVLTGDPTQAPEMLDALRAEAGQDEDFAAQVDASVERVLALKDEMGLLPCSQD</sequence>
<keyword evidence="4 8" id="KW-0378">Hydrolase</keyword>
<reference evidence="8" key="1">
    <citation type="submission" date="2021-04" db="EMBL/GenBank/DDBJ databases">
        <title>Phycicoccus avicenniae sp. nov., a novel endophytic actinomycetes isolated from branch of Avicennia mariana.</title>
        <authorList>
            <person name="Tuo L."/>
        </authorList>
    </citation>
    <scope>NUCLEOTIDE SEQUENCE</scope>
    <source>
        <strain evidence="8">BSK3Z-2</strain>
    </source>
</reference>
<proteinExistence type="inferred from homology"/>
<feature type="region of interest" description="Disordered" evidence="6">
    <location>
        <begin position="1"/>
        <end position="25"/>
    </location>
</feature>
<dbReference type="Pfam" id="PF00933">
    <property type="entry name" value="Glyco_hydro_3"/>
    <property type="match status" value="1"/>
</dbReference>
<dbReference type="InterPro" id="IPR001764">
    <property type="entry name" value="Glyco_hydro_3_N"/>
</dbReference>
<dbReference type="Gene3D" id="3.20.20.300">
    <property type="entry name" value="Glycoside hydrolase, family 3, N-terminal domain"/>
    <property type="match status" value="1"/>
</dbReference>
<evidence type="ECO:0000259" key="7">
    <source>
        <dbReference type="Pfam" id="PF00933"/>
    </source>
</evidence>
<dbReference type="EMBL" id="JAGSNF010000013">
    <property type="protein sequence ID" value="MBR7743638.1"/>
    <property type="molecule type" value="Genomic_DNA"/>
</dbReference>
<dbReference type="PANTHER" id="PTHR30480:SF13">
    <property type="entry name" value="BETA-HEXOSAMINIDASE"/>
    <property type="match status" value="1"/>
</dbReference>
<evidence type="ECO:0000256" key="1">
    <source>
        <dbReference type="ARBA" id="ARBA00001231"/>
    </source>
</evidence>
<evidence type="ECO:0000256" key="3">
    <source>
        <dbReference type="ARBA" id="ARBA00012663"/>
    </source>
</evidence>